<organism evidence="3">
    <name type="scientific">Brugia timori</name>
    <dbReference type="NCBI Taxonomy" id="42155"/>
    <lineage>
        <taxon>Eukaryota</taxon>
        <taxon>Metazoa</taxon>
        <taxon>Ecdysozoa</taxon>
        <taxon>Nematoda</taxon>
        <taxon>Chromadorea</taxon>
        <taxon>Rhabditida</taxon>
        <taxon>Spirurina</taxon>
        <taxon>Spiruromorpha</taxon>
        <taxon>Filarioidea</taxon>
        <taxon>Onchocercidae</taxon>
        <taxon>Brugia</taxon>
    </lineage>
</organism>
<evidence type="ECO:0000313" key="1">
    <source>
        <dbReference type="EMBL" id="VDO44705.1"/>
    </source>
</evidence>
<gene>
    <name evidence="1" type="ORF">BTMF_LOCUS13079</name>
</gene>
<reference evidence="3" key="1">
    <citation type="submission" date="2017-02" db="UniProtKB">
        <authorList>
            <consortium name="WormBaseParasite"/>
        </authorList>
    </citation>
    <scope>IDENTIFICATION</scope>
</reference>
<sequence length="63" mass="7427">MFFPQQLYLPVELSHNVNYYTKTSKSLTLSRECAKTISKEEPIQGSVCWFSNFICFEILFVRI</sequence>
<dbReference type="AlphaFoldDB" id="A0A0R3R4Z3"/>
<name>A0A0R3R4Z3_9BILA</name>
<accession>A0A0R3R4Z3</accession>
<dbReference type="EMBL" id="UZAG01019740">
    <property type="protein sequence ID" value="VDO44705.1"/>
    <property type="molecule type" value="Genomic_DNA"/>
</dbReference>
<reference evidence="1 2" key="2">
    <citation type="submission" date="2018-11" db="EMBL/GenBank/DDBJ databases">
        <authorList>
            <consortium name="Pathogen Informatics"/>
        </authorList>
    </citation>
    <scope>NUCLEOTIDE SEQUENCE [LARGE SCALE GENOMIC DNA]</scope>
</reference>
<dbReference type="Proteomes" id="UP000280834">
    <property type="component" value="Unassembled WGS sequence"/>
</dbReference>
<protein>
    <submittedName>
        <fullName evidence="3">Ovule protein</fullName>
    </submittedName>
</protein>
<dbReference type="WBParaSite" id="BTMF_0001508301-mRNA-1">
    <property type="protein sequence ID" value="BTMF_0001508301-mRNA-1"/>
    <property type="gene ID" value="BTMF_0001508301"/>
</dbReference>
<keyword evidence="2" id="KW-1185">Reference proteome</keyword>
<proteinExistence type="predicted"/>
<evidence type="ECO:0000313" key="3">
    <source>
        <dbReference type="WBParaSite" id="BTMF_0001508301-mRNA-1"/>
    </source>
</evidence>
<evidence type="ECO:0000313" key="2">
    <source>
        <dbReference type="Proteomes" id="UP000280834"/>
    </source>
</evidence>